<proteinExistence type="predicted"/>
<sequence length="72" mass="7937">MLVTLGVLDELATTEKTSATECHDGGGGHVVLLWCMIARERGRHLDDERPPRVCGGIRDYFMSTSVRCWSSG</sequence>
<dbReference type="Proteomes" id="UP000010792">
    <property type="component" value="Chromosome"/>
</dbReference>
<evidence type="ECO:0000313" key="1">
    <source>
        <dbReference type="EMBL" id="CCF19139.1"/>
    </source>
</evidence>
<evidence type="ECO:0000313" key="2">
    <source>
        <dbReference type="Proteomes" id="UP000010792"/>
    </source>
</evidence>
<protein>
    <submittedName>
        <fullName evidence="1">Uncharacterized protein</fullName>
    </submittedName>
</protein>
<dbReference type="STRING" id="1125847.NT26_1415"/>
<dbReference type="KEGG" id="rht:NT26_1415"/>
<keyword evidence="2" id="KW-1185">Reference proteome</keyword>
<dbReference type="AlphaFoldDB" id="L0NE56"/>
<dbReference type="EMBL" id="FO082820">
    <property type="protein sequence ID" value="CCF19139.1"/>
    <property type="molecule type" value="Genomic_DNA"/>
</dbReference>
<organism evidence="1 2">
    <name type="scientific">Pseudorhizobium banfieldiae</name>
    <dbReference type="NCBI Taxonomy" id="1125847"/>
    <lineage>
        <taxon>Bacteria</taxon>
        <taxon>Pseudomonadati</taxon>
        <taxon>Pseudomonadota</taxon>
        <taxon>Alphaproteobacteria</taxon>
        <taxon>Hyphomicrobiales</taxon>
        <taxon>Rhizobiaceae</taxon>
        <taxon>Rhizobium/Agrobacterium group</taxon>
        <taxon>Pseudorhizobium</taxon>
    </lineage>
</organism>
<name>L0NE56_9HYPH</name>
<accession>L0NE56</accession>
<gene>
    <name evidence="1" type="ORF">NT26_1415</name>
</gene>
<reference evidence="1 2" key="1">
    <citation type="journal article" date="2013" name="Genome Biol. Evol.">
        <title>Life in an arsenic-containing gold mine: genome and physiology of the autotrophic arsenite-oxidizing bacterium rhizobium sp. NT-26.</title>
        <authorList>
            <person name="Andres J."/>
            <person name="Arsene-Ploetze F."/>
            <person name="Barbe V."/>
            <person name="Brochier-Armanet C."/>
            <person name="Cleiss-Arnold J."/>
            <person name="Coppee J.Y."/>
            <person name="Dillies M.A."/>
            <person name="Geist"/>
            <person name="L"/>
            <person name="Joublin A."/>
            <person name="Koechler S."/>
            <person name="Lassalle F."/>
            <person name="Marchal M."/>
            <person name="Medigue C."/>
            <person name="Muller D."/>
            <person name="Nesme X."/>
            <person name="Plewniak F."/>
            <person name="Proux C."/>
            <person name="Ramirez-Bahena M.H."/>
            <person name="Schenowitz C."/>
            <person name="Sismeiro O."/>
            <person name="Vallenet D."/>
            <person name="Santini J.M."/>
            <person name="Bertin P.N."/>
        </authorList>
    </citation>
    <scope>NUCLEOTIDE SEQUENCE [LARGE SCALE GENOMIC DNA]</scope>
    <source>
        <strain evidence="1 2">NT-26</strain>
    </source>
</reference>